<name>A0A0E9RAN3_ANGAN</name>
<reference evidence="2" key="1">
    <citation type="submission" date="2014-11" db="EMBL/GenBank/DDBJ databases">
        <authorList>
            <person name="Amaro Gonzalez C."/>
        </authorList>
    </citation>
    <scope>NUCLEOTIDE SEQUENCE</scope>
</reference>
<feature type="region of interest" description="Disordered" evidence="1">
    <location>
        <begin position="19"/>
        <end position="38"/>
    </location>
</feature>
<accession>A0A0E9RAN3</accession>
<evidence type="ECO:0000313" key="2">
    <source>
        <dbReference type="EMBL" id="JAH25540.1"/>
    </source>
</evidence>
<proteinExistence type="predicted"/>
<evidence type="ECO:0000256" key="1">
    <source>
        <dbReference type="SAM" id="MobiDB-lite"/>
    </source>
</evidence>
<protein>
    <submittedName>
        <fullName evidence="2">Uncharacterized protein</fullName>
    </submittedName>
</protein>
<organism evidence="2">
    <name type="scientific">Anguilla anguilla</name>
    <name type="common">European freshwater eel</name>
    <name type="synonym">Muraena anguilla</name>
    <dbReference type="NCBI Taxonomy" id="7936"/>
    <lineage>
        <taxon>Eukaryota</taxon>
        <taxon>Metazoa</taxon>
        <taxon>Chordata</taxon>
        <taxon>Craniata</taxon>
        <taxon>Vertebrata</taxon>
        <taxon>Euteleostomi</taxon>
        <taxon>Actinopterygii</taxon>
        <taxon>Neopterygii</taxon>
        <taxon>Teleostei</taxon>
        <taxon>Anguilliformes</taxon>
        <taxon>Anguillidae</taxon>
        <taxon>Anguilla</taxon>
    </lineage>
</organism>
<dbReference type="AlphaFoldDB" id="A0A0E9RAN3"/>
<reference evidence="2" key="2">
    <citation type="journal article" date="2015" name="Fish Shellfish Immunol.">
        <title>Early steps in the European eel (Anguilla anguilla)-Vibrio vulnificus interaction in the gills: Role of the RtxA13 toxin.</title>
        <authorList>
            <person name="Callol A."/>
            <person name="Pajuelo D."/>
            <person name="Ebbesson L."/>
            <person name="Teles M."/>
            <person name="MacKenzie S."/>
            <person name="Amaro C."/>
        </authorList>
    </citation>
    <scope>NUCLEOTIDE SEQUENCE</scope>
</reference>
<feature type="compositionally biased region" description="Low complexity" evidence="1">
    <location>
        <begin position="19"/>
        <end position="29"/>
    </location>
</feature>
<dbReference type="EMBL" id="GBXM01083037">
    <property type="protein sequence ID" value="JAH25540.1"/>
    <property type="molecule type" value="Transcribed_RNA"/>
</dbReference>
<sequence length="38" mass="4231">MVSCTVRLSVWMPSKRGVTTTMSTASTDTQWSWPQGLL</sequence>